<name>A0A974Y1C4_9GAMM</name>
<dbReference type="AlphaFoldDB" id="A0A974Y1C4"/>
<dbReference type="Gene3D" id="3.30.9.10">
    <property type="entry name" value="D-Amino Acid Oxidase, subunit A, domain 2"/>
    <property type="match status" value="1"/>
</dbReference>
<dbReference type="SUPFAM" id="SSF51905">
    <property type="entry name" value="FAD/NAD(P)-binding domain"/>
    <property type="match status" value="1"/>
</dbReference>
<dbReference type="InterPro" id="IPR006076">
    <property type="entry name" value="FAD-dep_OxRdtase"/>
</dbReference>
<dbReference type="KEGG" id="lsf:I8J32_006130"/>
<dbReference type="PANTHER" id="PTHR13847:SF289">
    <property type="entry name" value="GLYCINE OXIDASE"/>
    <property type="match status" value="1"/>
</dbReference>
<dbReference type="Gene3D" id="3.50.50.60">
    <property type="entry name" value="FAD/NAD(P)-binding domain"/>
    <property type="match status" value="2"/>
</dbReference>
<dbReference type="InterPro" id="IPR036188">
    <property type="entry name" value="FAD/NAD-bd_sf"/>
</dbReference>
<evidence type="ECO:0000256" key="1">
    <source>
        <dbReference type="ARBA" id="ARBA00023002"/>
    </source>
</evidence>
<protein>
    <submittedName>
        <fullName evidence="3">FAD-binding oxidoreductase</fullName>
    </submittedName>
</protein>
<keyword evidence="1" id="KW-0560">Oxidoreductase</keyword>
<dbReference type="GO" id="GO:0016491">
    <property type="term" value="F:oxidoreductase activity"/>
    <property type="evidence" value="ECO:0007669"/>
    <property type="project" value="UniProtKB-KW"/>
</dbReference>
<evidence type="ECO:0000259" key="2">
    <source>
        <dbReference type="Pfam" id="PF01266"/>
    </source>
</evidence>
<accession>A0A974Y1C4</accession>
<dbReference type="Pfam" id="PF01266">
    <property type="entry name" value="DAO"/>
    <property type="match status" value="1"/>
</dbReference>
<sequence length="436" mass="46097">MHASSTPSTAVVIGAGIVGLACALRLQQCGLTTTLVDAQTRPQGASYGNAGHIAIEQVEPLASWSTLRSAPRRLFAMGGALDVRDPLWVAPWALQMACAASPRRFEAGRAALGGLLRQALPAWRNLVDTLGRRDLLRADGHVVVWESAASAARGRATWARADIGGARVRDLVQAELDELAAVLRSRPAGGVHFEGTAQVADPGLALEVMRDAFEACGGTLRQAPVRALSVQDGRTGAVLTDGSVLQGDCVLVAAGVGSRALLATLGIHAPLIAERGYHLQWSEHNWPLRMPPVVFEDRSLILTRFRSGLRAASFVEFARQETPPDPRKWRALGRHASDLGLPVGGEPQPWMGARPTLPDYLPAIGRSATAPGLLYACGHQHLGLTLAPLTAHLVAALATGRPPPVSVQPFDLARFSSARSSSAHFPSRASSASTRP</sequence>
<dbReference type="Proteomes" id="UP000639274">
    <property type="component" value="Chromosome"/>
</dbReference>
<feature type="domain" description="FAD dependent oxidoreductase" evidence="2">
    <location>
        <begin position="10"/>
        <end position="397"/>
    </location>
</feature>
<dbReference type="EMBL" id="CP071518">
    <property type="protein sequence ID" value="QSX79438.1"/>
    <property type="molecule type" value="Genomic_DNA"/>
</dbReference>
<gene>
    <name evidence="3" type="ORF">I8J32_006130</name>
</gene>
<keyword evidence="4" id="KW-1185">Reference proteome</keyword>
<proteinExistence type="predicted"/>
<reference evidence="3 4" key="1">
    <citation type="submission" date="2021-03" db="EMBL/GenBank/DDBJ databases">
        <title>Lysobacter sp. nov. isolated from soil of gangwondo yeongwol, south Korea.</title>
        <authorList>
            <person name="Kim K.R."/>
            <person name="Kim K.H."/>
            <person name="Jeon C.O."/>
        </authorList>
    </citation>
    <scope>NUCLEOTIDE SEQUENCE [LARGE SCALE GENOMIC DNA]</scope>
    <source>
        <strain evidence="3 4">R19</strain>
    </source>
</reference>
<evidence type="ECO:0000313" key="4">
    <source>
        <dbReference type="Proteomes" id="UP000639274"/>
    </source>
</evidence>
<evidence type="ECO:0000313" key="3">
    <source>
        <dbReference type="EMBL" id="QSX79438.1"/>
    </source>
</evidence>
<dbReference type="GO" id="GO:0005737">
    <property type="term" value="C:cytoplasm"/>
    <property type="evidence" value="ECO:0007669"/>
    <property type="project" value="TreeGrafter"/>
</dbReference>
<organism evidence="3 4">
    <name type="scientific">Agrilutibacter solisilvae</name>
    <dbReference type="NCBI Taxonomy" id="2763317"/>
    <lineage>
        <taxon>Bacteria</taxon>
        <taxon>Pseudomonadati</taxon>
        <taxon>Pseudomonadota</taxon>
        <taxon>Gammaproteobacteria</taxon>
        <taxon>Lysobacterales</taxon>
        <taxon>Lysobacteraceae</taxon>
        <taxon>Agrilutibacter</taxon>
    </lineage>
</organism>
<dbReference type="PANTHER" id="PTHR13847">
    <property type="entry name" value="SARCOSINE DEHYDROGENASE-RELATED"/>
    <property type="match status" value="1"/>
</dbReference>
<dbReference type="RefSeq" id="WP_200616167.1">
    <property type="nucleotide sequence ID" value="NZ_CP071518.1"/>
</dbReference>